<evidence type="ECO:0000313" key="1">
    <source>
        <dbReference type="EMBL" id="QJA60618.1"/>
    </source>
</evidence>
<organism evidence="1">
    <name type="scientific">viral metagenome</name>
    <dbReference type="NCBI Taxonomy" id="1070528"/>
    <lineage>
        <taxon>unclassified sequences</taxon>
        <taxon>metagenomes</taxon>
        <taxon>organismal metagenomes</taxon>
    </lineage>
</organism>
<name>A0A6M3ITQ0_9ZZZZ</name>
<dbReference type="AlphaFoldDB" id="A0A6M3ITQ0"/>
<accession>A0A6M3ITQ0</accession>
<reference evidence="1" key="1">
    <citation type="submission" date="2020-03" db="EMBL/GenBank/DDBJ databases">
        <title>The deep terrestrial virosphere.</title>
        <authorList>
            <person name="Holmfeldt K."/>
            <person name="Nilsson E."/>
            <person name="Simone D."/>
            <person name="Lopez-Fernandez M."/>
            <person name="Wu X."/>
            <person name="de Brujin I."/>
            <person name="Lundin D."/>
            <person name="Andersson A."/>
            <person name="Bertilsson S."/>
            <person name="Dopson M."/>
        </authorList>
    </citation>
    <scope>NUCLEOTIDE SEQUENCE</scope>
    <source>
        <strain evidence="1">MM415B01087</strain>
    </source>
</reference>
<dbReference type="EMBL" id="MT141415">
    <property type="protein sequence ID" value="QJA60618.1"/>
    <property type="molecule type" value="Genomic_DNA"/>
</dbReference>
<protein>
    <submittedName>
        <fullName evidence="1">Uncharacterized protein</fullName>
    </submittedName>
</protein>
<sequence length="54" mass="6290">MNCQYCGYINMFSMSSNYRCLSCGRDLLSGVWLTPEIPSLHEQKEQDNKEEPNE</sequence>
<gene>
    <name evidence="1" type="ORF">MM415B01087_0012</name>
</gene>
<proteinExistence type="predicted"/>